<dbReference type="EMBL" id="BART01006224">
    <property type="protein sequence ID" value="GAG59746.1"/>
    <property type="molecule type" value="Genomic_DNA"/>
</dbReference>
<proteinExistence type="predicted"/>
<name>X1AIB8_9ZZZZ</name>
<comment type="caution">
    <text evidence="1">The sequence shown here is derived from an EMBL/GenBank/DDBJ whole genome shotgun (WGS) entry which is preliminary data.</text>
</comment>
<organism evidence="1">
    <name type="scientific">marine sediment metagenome</name>
    <dbReference type="NCBI Taxonomy" id="412755"/>
    <lineage>
        <taxon>unclassified sequences</taxon>
        <taxon>metagenomes</taxon>
        <taxon>ecological metagenomes</taxon>
    </lineage>
</organism>
<evidence type="ECO:0000313" key="1">
    <source>
        <dbReference type="EMBL" id="GAG59746.1"/>
    </source>
</evidence>
<dbReference type="AlphaFoldDB" id="X1AIB8"/>
<reference evidence="1" key="1">
    <citation type="journal article" date="2014" name="Front. Microbiol.">
        <title>High frequency of phylogenetically diverse reductive dehalogenase-homologous genes in deep subseafloor sedimentary metagenomes.</title>
        <authorList>
            <person name="Kawai M."/>
            <person name="Futagami T."/>
            <person name="Toyoda A."/>
            <person name="Takaki Y."/>
            <person name="Nishi S."/>
            <person name="Hori S."/>
            <person name="Arai W."/>
            <person name="Tsubouchi T."/>
            <person name="Morono Y."/>
            <person name="Uchiyama I."/>
            <person name="Ito T."/>
            <person name="Fujiyama A."/>
            <person name="Inagaki F."/>
            <person name="Takami H."/>
        </authorList>
    </citation>
    <scope>NUCLEOTIDE SEQUENCE</scope>
    <source>
        <strain evidence="1">Expedition CK06-06</strain>
    </source>
</reference>
<accession>X1AIB8</accession>
<protein>
    <submittedName>
        <fullName evidence="1">Uncharacterized protein</fullName>
    </submittedName>
</protein>
<sequence>MGNIFTALTFPAGKLVYSTRQIETMTVGVDSFAVSPDPGKRWYLYDGYFTNNSGQAVDVELIITDGTNHIKHLVFETMADGDEMQFPHKEGTEDITLLGAGAYPILIAENMYLYGSWSALAGKAGFSYWYITLLEL</sequence>
<gene>
    <name evidence="1" type="ORF">S01H4_14185</name>
</gene>